<dbReference type="InterPro" id="IPR040521">
    <property type="entry name" value="KDZ"/>
</dbReference>
<dbReference type="VEuPathDB" id="FungiDB:RhiirA1_405850"/>
<dbReference type="PANTHER" id="PTHR33096">
    <property type="entry name" value="CXC2 DOMAIN-CONTAINING PROTEIN"/>
    <property type="match status" value="1"/>
</dbReference>
<accession>A0A2N1NI21</accession>
<proteinExistence type="predicted"/>
<reference evidence="1 2" key="1">
    <citation type="submission" date="2016-04" db="EMBL/GenBank/DDBJ databases">
        <title>Genome analyses suggest a sexual origin of heterokaryosis in a supposedly ancient asexual fungus.</title>
        <authorList>
            <person name="Ropars J."/>
            <person name="Sedzielewska K."/>
            <person name="Noel J."/>
            <person name="Charron P."/>
            <person name="Farinelli L."/>
            <person name="Marton T."/>
            <person name="Kruger M."/>
            <person name="Pelin A."/>
            <person name="Brachmann A."/>
            <person name="Corradi N."/>
        </authorList>
    </citation>
    <scope>NUCLEOTIDE SEQUENCE [LARGE SCALE GENOMIC DNA]</scope>
    <source>
        <strain evidence="1 2">C2</strain>
    </source>
</reference>
<dbReference type="Pfam" id="PF18758">
    <property type="entry name" value="KDZ"/>
    <property type="match status" value="1"/>
</dbReference>
<dbReference type="AlphaFoldDB" id="A0A2N1NI21"/>
<feature type="non-terminal residue" evidence="1">
    <location>
        <position position="50"/>
    </location>
</feature>
<gene>
    <name evidence="1" type="ORF">RhiirC2_740526</name>
</gene>
<name>A0A2N1NI21_9GLOM</name>
<dbReference type="Proteomes" id="UP000233469">
    <property type="component" value="Unassembled WGS sequence"/>
</dbReference>
<dbReference type="PANTHER" id="PTHR33096:SF1">
    <property type="entry name" value="CXC1-LIKE CYSTEINE CLUSTER ASSOCIATED WITH KDZ TRANSPOSASES DOMAIN-CONTAINING PROTEIN"/>
    <property type="match status" value="1"/>
</dbReference>
<dbReference type="VEuPathDB" id="FungiDB:FUN_008451"/>
<evidence type="ECO:0000313" key="1">
    <source>
        <dbReference type="EMBL" id="PKK73567.1"/>
    </source>
</evidence>
<protein>
    <submittedName>
        <fullName evidence="1">Uncharacterized protein</fullName>
    </submittedName>
</protein>
<evidence type="ECO:0000313" key="2">
    <source>
        <dbReference type="Proteomes" id="UP000233469"/>
    </source>
</evidence>
<sequence>SVFHAYAHEAFCQCIYHSRKREGFGLTDSKWLERLWSYLGRFTKITTPNH</sequence>
<organism evidence="1 2">
    <name type="scientific">Rhizophagus irregularis</name>
    <dbReference type="NCBI Taxonomy" id="588596"/>
    <lineage>
        <taxon>Eukaryota</taxon>
        <taxon>Fungi</taxon>
        <taxon>Fungi incertae sedis</taxon>
        <taxon>Mucoromycota</taxon>
        <taxon>Glomeromycotina</taxon>
        <taxon>Glomeromycetes</taxon>
        <taxon>Glomerales</taxon>
        <taxon>Glomeraceae</taxon>
        <taxon>Rhizophagus</taxon>
    </lineage>
</organism>
<dbReference type="EMBL" id="LLXL01000361">
    <property type="protein sequence ID" value="PKK73567.1"/>
    <property type="molecule type" value="Genomic_DNA"/>
</dbReference>
<comment type="caution">
    <text evidence="1">The sequence shown here is derived from an EMBL/GenBank/DDBJ whole genome shotgun (WGS) entry which is preliminary data.</text>
</comment>
<reference evidence="1 2" key="2">
    <citation type="submission" date="2017-10" db="EMBL/GenBank/DDBJ databases">
        <title>Extensive intraspecific genome diversity in a model arbuscular mycorrhizal fungus.</title>
        <authorList>
            <person name="Chen E.C.H."/>
            <person name="Morin E."/>
            <person name="Baudet D."/>
            <person name="Noel J."/>
            <person name="Ndikumana S."/>
            <person name="Charron P."/>
            <person name="St-Onge C."/>
            <person name="Giorgi J."/>
            <person name="Grigoriev I.V."/>
            <person name="Roux C."/>
            <person name="Martin F.M."/>
            <person name="Corradi N."/>
        </authorList>
    </citation>
    <scope>NUCLEOTIDE SEQUENCE [LARGE SCALE GENOMIC DNA]</scope>
    <source>
        <strain evidence="1 2">C2</strain>
    </source>
</reference>
<feature type="non-terminal residue" evidence="1">
    <location>
        <position position="1"/>
    </location>
</feature>